<accession>A0A1B9IMQ0</accession>
<dbReference type="EMBL" id="KI669464">
    <property type="protein sequence ID" value="OCF56842.1"/>
    <property type="molecule type" value="Genomic_DNA"/>
</dbReference>
<keyword evidence="2" id="KW-1185">Reference proteome</keyword>
<protein>
    <submittedName>
        <fullName evidence="1">Uncharacterized protein</fullName>
    </submittedName>
</protein>
<gene>
    <name evidence="1" type="ORF">L486_05697</name>
</gene>
<dbReference type="Proteomes" id="UP000092583">
    <property type="component" value="Unassembled WGS sequence"/>
</dbReference>
<reference evidence="2" key="2">
    <citation type="submission" date="2013-12" db="EMBL/GenBank/DDBJ databases">
        <title>Evolution of pathogenesis and genome organization in the Tremellales.</title>
        <authorList>
            <person name="Cuomo C."/>
            <person name="Litvintseva A."/>
            <person name="Heitman J."/>
            <person name="Chen Y."/>
            <person name="Sun S."/>
            <person name="Springer D."/>
            <person name="Dromer F."/>
            <person name="Young S."/>
            <person name="Zeng Q."/>
            <person name="Chapman S."/>
            <person name="Gujja S."/>
            <person name="Saif S."/>
            <person name="Birren B."/>
        </authorList>
    </citation>
    <scope>NUCLEOTIDE SEQUENCE [LARGE SCALE GENOMIC DNA]</scope>
    <source>
        <strain evidence="2">CBS 10435</strain>
    </source>
</reference>
<name>A0A1B9IMQ0_9TREE</name>
<sequence>MSTQQSTVTNQDPWYSSKDTTYDREREWTFTKFPKRAYQIGTFDPDGPKISTDETTFDKPDNSAVKKIGLSTTGLYPSSRNLGVDEVRIPGIVKEWTEAREFFKKRLETDPNLLTQLQDASESDSRLYRVITDMTGYKNGKYFGASPGRLEFIHHYYLFDYEKDIDTEKNE</sequence>
<proteinExistence type="predicted"/>
<evidence type="ECO:0000313" key="1">
    <source>
        <dbReference type="EMBL" id="OCF56842.1"/>
    </source>
</evidence>
<evidence type="ECO:0000313" key="2">
    <source>
        <dbReference type="Proteomes" id="UP000092583"/>
    </source>
</evidence>
<dbReference type="AlphaFoldDB" id="A0A1B9IMQ0"/>
<organism evidence="1 2">
    <name type="scientific">Kwoniella mangroviensis CBS 10435</name>
    <dbReference type="NCBI Taxonomy" id="1331196"/>
    <lineage>
        <taxon>Eukaryota</taxon>
        <taxon>Fungi</taxon>
        <taxon>Dikarya</taxon>
        <taxon>Basidiomycota</taxon>
        <taxon>Agaricomycotina</taxon>
        <taxon>Tremellomycetes</taxon>
        <taxon>Tremellales</taxon>
        <taxon>Cryptococcaceae</taxon>
        <taxon>Kwoniella</taxon>
    </lineage>
</organism>
<reference evidence="1 2" key="1">
    <citation type="submission" date="2013-07" db="EMBL/GenBank/DDBJ databases">
        <title>The Genome Sequence of Kwoniella mangroviensis CBS10435.</title>
        <authorList>
            <consortium name="The Broad Institute Genome Sequencing Platform"/>
            <person name="Cuomo C."/>
            <person name="Litvintseva A."/>
            <person name="Chen Y."/>
            <person name="Heitman J."/>
            <person name="Sun S."/>
            <person name="Springer D."/>
            <person name="Dromer F."/>
            <person name="Young S.K."/>
            <person name="Zeng Q."/>
            <person name="Gargeya S."/>
            <person name="Fitzgerald M."/>
            <person name="Abouelleil A."/>
            <person name="Alvarado L."/>
            <person name="Berlin A.M."/>
            <person name="Chapman S.B."/>
            <person name="Dewar J."/>
            <person name="Goldberg J."/>
            <person name="Griggs A."/>
            <person name="Gujja S."/>
            <person name="Hansen M."/>
            <person name="Howarth C."/>
            <person name="Imamovic A."/>
            <person name="Larimer J."/>
            <person name="McCowan C."/>
            <person name="Murphy C."/>
            <person name="Pearson M."/>
            <person name="Priest M."/>
            <person name="Roberts A."/>
            <person name="Saif S."/>
            <person name="Shea T."/>
            <person name="Sykes S."/>
            <person name="Wortman J."/>
            <person name="Nusbaum C."/>
            <person name="Birren B."/>
        </authorList>
    </citation>
    <scope>NUCLEOTIDE SEQUENCE [LARGE SCALE GENOMIC DNA]</scope>
    <source>
        <strain evidence="1 2">CBS 10435</strain>
    </source>
</reference>